<feature type="compositionally biased region" description="Low complexity" evidence="1">
    <location>
        <begin position="311"/>
        <end position="332"/>
    </location>
</feature>
<feature type="domain" description="SMODS and SLOG-associating 2TM effector" evidence="3">
    <location>
        <begin position="133"/>
        <end position="263"/>
    </location>
</feature>
<dbReference type="PANTHER" id="PTHR38793">
    <property type="entry name" value="SLATT_FUNGAL DOMAIN-CONTAINING PROTEIN-RELATED"/>
    <property type="match status" value="1"/>
</dbReference>
<dbReference type="Pfam" id="PF18142">
    <property type="entry name" value="SLATT_fungal"/>
    <property type="match status" value="1"/>
</dbReference>
<dbReference type="InterPro" id="IPR041622">
    <property type="entry name" value="SLATT_fungi"/>
</dbReference>
<protein>
    <recommendedName>
        <fullName evidence="3">SMODS and SLOG-associating 2TM effector domain-containing protein</fullName>
    </recommendedName>
</protein>
<dbReference type="AlphaFoldDB" id="A0A139GYW3"/>
<evidence type="ECO:0000256" key="2">
    <source>
        <dbReference type="SAM" id="Phobius"/>
    </source>
</evidence>
<gene>
    <name evidence="4" type="ORF">AC578_1897</name>
</gene>
<feature type="transmembrane region" description="Helical" evidence="2">
    <location>
        <begin position="145"/>
        <end position="168"/>
    </location>
</feature>
<name>A0A139GYW3_9PEZI</name>
<feature type="compositionally biased region" description="Polar residues" evidence="1">
    <location>
        <begin position="408"/>
        <end position="424"/>
    </location>
</feature>
<evidence type="ECO:0000313" key="4">
    <source>
        <dbReference type="EMBL" id="KXS95396.1"/>
    </source>
</evidence>
<accession>A0A139GYW3</accession>
<dbReference type="OrthoDB" id="4472872at2759"/>
<keyword evidence="5" id="KW-1185">Reference proteome</keyword>
<keyword evidence="2" id="KW-0812">Transmembrane</keyword>
<dbReference type="STRING" id="321146.A0A139GYW3"/>
<sequence>MTKPYHIAGEPSVADLRRPDIGPFWDPETEELLYGQSVRRMFGSDLERGHSVDERAPLLQFPGSYAPLQDTRRKSYDDRAPLAQFTGSSYVPPQDADVLPDAYKQFCQLVGKKPLDHPPNEPFYPPKDSLYHRALNHRKYQARMYVFSSTLTNGLLLSQIALGAALTGLGASNASAVVITVFGALNTIIAGLIAFLKSRGQPMRARMFRDDLDRVVDEIENSATMWRGISQKVHGYDAIDTDESVTVRSEVARLTRLYDRAVRTNTMNDPDFYGSGISGDHSAGGLRSRGGQTFLPVVQPQLPAVGDQAEAAPFPAIPGPAADPDESPATKAPTPPKKDEAKPADPPAESSKSPEINGKQPETTPPVDSATTPTPPPDPDASPATALKPPGADKAKAQPIPAPAKQPETSGKVQGSPPNANAGVSENPGGFM</sequence>
<keyword evidence="2" id="KW-1133">Transmembrane helix</keyword>
<dbReference type="PANTHER" id="PTHR38793:SF3">
    <property type="entry name" value="SMODS AND SLOG-ASSOCIATING 2TM EFFECTOR DOMAIN-CONTAINING PROTEIN"/>
    <property type="match status" value="1"/>
</dbReference>
<evidence type="ECO:0000259" key="3">
    <source>
        <dbReference type="Pfam" id="PF18142"/>
    </source>
</evidence>
<comment type="caution">
    <text evidence="4">The sequence shown here is derived from an EMBL/GenBank/DDBJ whole genome shotgun (WGS) entry which is preliminary data.</text>
</comment>
<evidence type="ECO:0000256" key="1">
    <source>
        <dbReference type="SAM" id="MobiDB-lite"/>
    </source>
</evidence>
<keyword evidence="2" id="KW-0472">Membrane</keyword>
<dbReference type="EMBL" id="LFZN01000218">
    <property type="protein sequence ID" value="KXS95396.1"/>
    <property type="molecule type" value="Genomic_DNA"/>
</dbReference>
<evidence type="ECO:0000313" key="5">
    <source>
        <dbReference type="Proteomes" id="UP000070133"/>
    </source>
</evidence>
<organism evidence="4 5">
    <name type="scientific">Pseudocercospora eumusae</name>
    <dbReference type="NCBI Taxonomy" id="321146"/>
    <lineage>
        <taxon>Eukaryota</taxon>
        <taxon>Fungi</taxon>
        <taxon>Dikarya</taxon>
        <taxon>Ascomycota</taxon>
        <taxon>Pezizomycotina</taxon>
        <taxon>Dothideomycetes</taxon>
        <taxon>Dothideomycetidae</taxon>
        <taxon>Mycosphaerellales</taxon>
        <taxon>Mycosphaerellaceae</taxon>
        <taxon>Pseudocercospora</taxon>
    </lineage>
</organism>
<dbReference type="NCBIfam" id="NF033635">
    <property type="entry name" value="SLATT_fungal"/>
    <property type="match status" value="1"/>
</dbReference>
<feature type="transmembrane region" description="Helical" evidence="2">
    <location>
        <begin position="174"/>
        <end position="196"/>
    </location>
</feature>
<proteinExistence type="predicted"/>
<feature type="compositionally biased region" description="Low complexity" evidence="1">
    <location>
        <begin position="397"/>
        <end position="407"/>
    </location>
</feature>
<reference evidence="4 5" key="1">
    <citation type="submission" date="2015-07" db="EMBL/GenBank/DDBJ databases">
        <title>Comparative genomics of the Sigatoka disease complex on banana suggests a link between parallel evolutionary changes in Pseudocercospora fijiensis and Pseudocercospora eumusae and increased virulence on the banana host.</title>
        <authorList>
            <person name="Chang T.-C."/>
            <person name="Salvucci A."/>
            <person name="Crous P.W."/>
            <person name="Stergiopoulos I."/>
        </authorList>
    </citation>
    <scope>NUCLEOTIDE SEQUENCE [LARGE SCALE GENOMIC DNA]</scope>
    <source>
        <strain evidence="4 5">CBS 114824</strain>
    </source>
</reference>
<feature type="region of interest" description="Disordered" evidence="1">
    <location>
        <begin position="311"/>
        <end position="432"/>
    </location>
</feature>
<dbReference type="Proteomes" id="UP000070133">
    <property type="component" value="Unassembled WGS sequence"/>
</dbReference>